<organism evidence="8">
    <name type="scientific">Candidatus Moduliflexus flocculans</name>
    <dbReference type="NCBI Taxonomy" id="1499966"/>
    <lineage>
        <taxon>Bacteria</taxon>
        <taxon>Candidatus Moduliflexota</taxon>
        <taxon>Candidatus Moduliflexia</taxon>
        <taxon>Candidatus Moduliflexales</taxon>
        <taxon>Candidatus Moduliflexaceae</taxon>
    </lineage>
</organism>
<dbReference type="SUPFAM" id="SSF58104">
    <property type="entry name" value="Methyl-accepting chemotaxis protein (MCP) signaling domain"/>
    <property type="match status" value="1"/>
</dbReference>
<evidence type="ECO:0000313" key="8">
    <source>
        <dbReference type="EMBL" id="GAK50430.1"/>
    </source>
</evidence>
<evidence type="ECO:0000256" key="1">
    <source>
        <dbReference type="ARBA" id="ARBA00022500"/>
    </source>
</evidence>
<keyword evidence="5" id="KW-1133">Transmembrane helix</keyword>
<reference evidence="8" key="1">
    <citation type="journal article" date="2015" name="PeerJ">
        <title>First genomic representation of candidate bacterial phylum KSB3 points to enhanced environmental sensing as a trigger of wastewater bulking.</title>
        <authorList>
            <person name="Sekiguchi Y."/>
            <person name="Ohashi A."/>
            <person name="Parks D.H."/>
            <person name="Yamauchi T."/>
            <person name="Tyson G.W."/>
            <person name="Hugenholtz P."/>
        </authorList>
    </citation>
    <scope>NUCLEOTIDE SEQUENCE [LARGE SCALE GENOMIC DNA]</scope>
</reference>
<feature type="domain" description="HAMP" evidence="7">
    <location>
        <begin position="178"/>
        <end position="231"/>
    </location>
</feature>
<feature type="transmembrane region" description="Helical" evidence="5">
    <location>
        <begin position="153"/>
        <end position="176"/>
    </location>
</feature>
<protein>
    <submittedName>
        <fullName evidence="8">Methyl-accepting chemotaxis sensory transducer</fullName>
    </submittedName>
</protein>
<dbReference type="Gene3D" id="1.10.287.950">
    <property type="entry name" value="Methyl-accepting chemotaxis protein"/>
    <property type="match status" value="1"/>
</dbReference>
<evidence type="ECO:0000259" key="7">
    <source>
        <dbReference type="PROSITE" id="PS50885"/>
    </source>
</evidence>
<keyword evidence="3" id="KW-0807">Transducer</keyword>
<dbReference type="InterPro" id="IPR004090">
    <property type="entry name" value="Chemotax_Me-accpt_rcpt"/>
</dbReference>
<dbReference type="AlphaFoldDB" id="A0A0S6VZ69"/>
<dbReference type="InterPro" id="IPR003660">
    <property type="entry name" value="HAMP_dom"/>
</dbReference>
<dbReference type="PROSITE" id="PS50111">
    <property type="entry name" value="CHEMOTAXIS_TRANSDUC_2"/>
    <property type="match status" value="1"/>
</dbReference>
<dbReference type="GO" id="GO:0007165">
    <property type="term" value="P:signal transduction"/>
    <property type="evidence" value="ECO:0007669"/>
    <property type="project" value="UniProtKB-KW"/>
</dbReference>
<comment type="similarity">
    <text evidence="2">Belongs to the methyl-accepting chemotaxis (MCP) protein family.</text>
</comment>
<feature type="transmembrane region" description="Helical" evidence="5">
    <location>
        <begin position="46"/>
        <end position="63"/>
    </location>
</feature>
<dbReference type="SMART" id="SM00283">
    <property type="entry name" value="MA"/>
    <property type="match status" value="1"/>
</dbReference>
<keyword evidence="1" id="KW-0145">Chemotaxis</keyword>
<sequence>MKSIGSMLALRIAVVLVVVMAIFSMVDLYQRYVELLEFFEEKEYHLTNQMALILSEFLFYVNLDPLQHLANSYLADPQILAVKISDNHTIHVSAGRMTEQASEITDFLQSGQTRPTYPHSVTLTKSISYQEQEIGTLEVVFSRATVYREIREALFRLIVSLCVIVAIESLFVLLLAKRDVTKPLLSLVQTAQRISQGQLNTTFIHARAVGEIGILSQTIQQMTLQLTQVLQQVKTVSTNLTFSSQDIRTNIEEISSRLNMQAVMAEEASSSMEEMVSTINQNADNARETGQIAQVVSLVAEKSGESVAETVMRMSEIAKTVAILQDIARQTRMLSLNATIEAARAEEYGKGFGVVAAEVRSLAERSQQAAAAINELTDSGRMVADRAGVMINELVPEILRTAGLVQEINMASHEQQSGIDQINQAVQRLDQITQQNAQNTEQLALRAAELDEQARRLDEMIRFFQFDEA</sequence>
<dbReference type="SMART" id="SM00304">
    <property type="entry name" value="HAMP"/>
    <property type="match status" value="1"/>
</dbReference>
<evidence type="ECO:0000256" key="5">
    <source>
        <dbReference type="SAM" id="Phobius"/>
    </source>
</evidence>
<gene>
    <name evidence="8" type="ORF">U14_01661</name>
</gene>
<dbReference type="PRINTS" id="PR00260">
    <property type="entry name" value="CHEMTRNSDUCR"/>
</dbReference>
<evidence type="ECO:0000259" key="6">
    <source>
        <dbReference type="PROSITE" id="PS50111"/>
    </source>
</evidence>
<dbReference type="STRING" id="1499966.U14_01661"/>
<dbReference type="PROSITE" id="PS50885">
    <property type="entry name" value="HAMP"/>
    <property type="match status" value="1"/>
</dbReference>
<evidence type="ECO:0000313" key="9">
    <source>
        <dbReference type="Proteomes" id="UP000030700"/>
    </source>
</evidence>
<dbReference type="Pfam" id="PF00015">
    <property type="entry name" value="MCPsignal"/>
    <property type="match status" value="1"/>
</dbReference>
<accession>A0A0S6VZ69</accession>
<name>A0A0S6VZ69_9BACT</name>
<proteinExistence type="inferred from homology"/>
<dbReference type="Pfam" id="PF00672">
    <property type="entry name" value="HAMP"/>
    <property type="match status" value="1"/>
</dbReference>
<keyword evidence="4" id="KW-0175">Coiled coil</keyword>
<feature type="domain" description="Methyl-accepting transducer" evidence="6">
    <location>
        <begin position="236"/>
        <end position="451"/>
    </location>
</feature>
<dbReference type="EMBL" id="DF820456">
    <property type="protein sequence ID" value="GAK50430.1"/>
    <property type="molecule type" value="Genomic_DNA"/>
</dbReference>
<dbReference type="CDD" id="cd06225">
    <property type="entry name" value="HAMP"/>
    <property type="match status" value="1"/>
</dbReference>
<evidence type="ECO:0000256" key="2">
    <source>
        <dbReference type="ARBA" id="ARBA00029447"/>
    </source>
</evidence>
<evidence type="ECO:0000256" key="4">
    <source>
        <dbReference type="SAM" id="Coils"/>
    </source>
</evidence>
<dbReference type="PANTHER" id="PTHR43531:SF11">
    <property type="entry name" value="METHYL-ACCEPTING CHEMOTAXIS PROTEIN 3"/>
    <property type="match status" value="1"/>
</dbReference>
<feature type="transmembrane region" description="Helical" evidence="5">
    <location>
        <begin position="7"/>
        <end position="26"/>
    </location>
</feature>
<keyword evidence="5" id="KW-0472">Membrane</keyword>
<dbReference type="Proteomes" id="UP000030700">
    <property type="component" value="Unassembled WGS sequence"/>
</dbReference>
<dbReference type="PANTHER" id="PTHR43531">
    <property type="entry name" value="PROTEIN ICFG"/>
    <property type="match status" value="1"/>
</dbReference>
<dbReference type="GO" id="GO:0006935">
    <property type="term" value="P:chemotaxis"/>
    <property type="evidence" value="ECO:0007669"/>
    <property type="project" value="UniProtKB-KW"/>
</dbReference>
<dbReference type="GO" id="GO:0005886">
    <property type="term" value="C:plasma membrane"/>
    <property type="evidence" value="ECO:0007669"/>
    <property type="project" value="TreeGrafter"/>
</dbReference>
<feature type="coiled-coil region" evidence="4">
    <location>
        <begin position="422"/>
        <end position="460"/>
    </location>
</feature>
<dbReference type="InterPro" id="IPR004089">
    <property type="entry name" value="MCPsignal_dom"/>
</dbReference>
<evidence type="ECO:0000256" key="3">
    <source>
        <dbReference type="PROSITE-ProRule" id="PRU00284"/>
    </source>
</evidence>
<dbReference type="GO" id="GO:0004888">
    <property type="term" value="F:transmembrane signaling receptor activity"/>
    <property type="evidence" value="ECO:0007669"/>
    <property type="project" value="InterPro"/>
</dbReference>
<keyword evidence="9" id="KW-1185">Reference proteome</keyword>
<keyword evidence="5" id="KW-0812">Transmembrane</keyword>
<dbReference type="HOGENOM" id="CLU_000445_107_16_0"/>
<dbReference type="InterPro" id="IPR051310">
    <property type="entry name" value="MCP_chemotaxis"/>
</dbReference>